<evidence type="ECO:0000313" key="2">
    <source>
        <dbReference type="Proteomes" id="UP000094764"/>
    </source>
</evidence>
<dbReference type="OrthoDB" id="9936801at2"/>
<dbReference type="STRING" id="903983.BCR23_12870"/>
<protein>
    <submittedName>
        <fullName evidence="1">Uncharacterized protein</fullName>
    </submittedName>
</protein>
<dbReference type="EMBL" id="MIKB01000002">
    <property type="protein sequence ID" value="OEG18829.1"/>
    <property type="molecule type" value="Genomic_DNA"/>
</dbReference>
<reference evidence="2" key="1">
    <citation type="submission" date="2016-09" db="EMBL/GenBank/DDBJ databases">
        <authorList>
            <person name="Gulvik C.A."/>
        </authorList>
    </citation>
    <scope>NUCLEOTIDE SEQUENCE [LARGE SCALE GENOMIC DNA]</scope>
    <source>
        <strain evidence="2">LMG 26306</strain>
    </source>
</reference>
<name>A0A1E5H1K2_9ENTE</name>
<dbReference type="Proteomes" id="UP000094764">
    <property type="component" value="Unassembled WGS sequence"/>
</dbReference>
<keyword evidence="2" id="KW-1185">Reference proteome</keyword>
<comment type="caution">
    <text evidence="1">The sequence shown here is derived from an EMBL/GenBank/DDBJ whole genome shotgun (WGS) entry which is preliminary data.</text>
</comment>
<organism evidence="1 2">
    <name type="scientific">Enterococcus quebecensis</name>
    <dbReference type="NCBI Taxonomy" id="903983"/>
    <lineage>
        <taxon>Bacteria</taxon>
        <taxon>Bacillati</taxon>
        <taxon>Bacillota</taxon>
        <taxon>Bacilli</taxon>
        <taxon>Lactobacillales</taxon>
        <taxon>Enterococcaceae</taxon>
        <taxon>Enterococcus</taxon>
    </lineage>
</organism>
<dbReference type="RefSeq" id="WP_069634016.1">
    <property type="nucleotide sequence ID" value="NZ_JXKZ01000020.1"/>
</dbReference>
<sequence>MYENFKSKVTLKKLSEELRQNIYWGNFPDKEAFASETLGEHIPAEQLPNFFQTIDVCDKGMTLCFTKTETKVKDDFWKTTDYYFTIEANFSEIEKLLKNVNRSENAKDMVEGLQELLNQKISFVAEA</sequence>
<accession>A0A1E5H1K2</accession>
<dbReference type="AlphaFoldDB" id="A0A1E5H1K2"/>
<gene>
    <name evidence="1" type="ORF">BCR23_12870</name>
</gene>
<proteinExistence type="predicted"/>
<evidence type="ECO:0000313" key="1">
    <source>
        <dbReference type="EMBL" id="OEG18829.1"/>
    </source>
</evidence>